<organism evidence="8 9">
    <name type="scientific">Ceraceosorus guamensis</name>
    <dbReference type="NCBI Taxonomy" id="1522189"/>
    <lineage>
        <taxon>Eukaryota</taxon>
        <taxon>Fungi</taxon>
        <taxon>Dikarya</taxon>
        <taxon>Basidiomycota</taxon>
        <taxon>Ustilaginomycotina</taxon>
        <taxon>Exobasidiomycetes</taxon>
        <taxon>Ceraceosorales</taxon>
        <taxon>Ceraceosoraceae</taxon>
        <taxon>Ceraceosorus</taxon>
    </lineage>
</organism>
<feature type="signal peptide" evidence="4">
    <location>
        <begin position="1"/>
        <end position="19"/>
    </location>
</feature>
<reference evidence="8 9" key="1">
    <citation type="journal article" date="2018" name="Mol. Biol. Evol.">
        <title>Broad Genomic Sampling Reveals a Smut Pathogenic Ancestry of the Fungal Clade Ustilaginomycotina.</title>
        <authorList>
            <person name="Kijpornyongpan T."/>
            <person name="Mondo S.J."/>
            <person name="Barry K."/>
            <person name="Sandor L."/>
            <person name="Lee J."/>
            <person name="Lipzen A."/>
            <person name="Pangilinan J."/>
            <person name="LaButti K."/>
            <person name="Hainaut M."/>
            <person name="Henrissat B."/>
            <person name="Grigoriev I.V."/>
            <person name="Spatafora J.W."/>
            <person name="Aime M.C."/>
        </authorList>
    </citation>
    <scope>NUCLEOTIDE SEQUENCE [LARGE SCALE GENOMIC DNA]</scope>
    <source>
        <strain evidence="8 9">MCA 4658</strain>
    </source>
</reference>
<dbReference type="InterPro" id="IPR008972">
    <property type="entry name" value="Cupredoxin"/>
</dbReference>
<dbReference type="GeneID" id="37032304"/>
<evidence type="ECO:0000313" key="8">
    <source>
        <dbReference type="EMBL" id="PWN41990.1"/>
    </source>
</evidence>
<feature type="domain" description="Plastocyanin-like" evidence="6">
    <location>
        <begin position="486"/>
        <end position="583"/>
    </location>
</feature>
<dbReference type="EMBL" id="KZ819385">
    <property type="protein sequence ID" value="PWN41990.1"/>
    <property type="molecule type" value="Genomic_DNA"/>
</dbReference>
<dbReference type="Pfam" id="PF07732">
    <property type="entry name" value="Cu-oxidase_3"/>
    <property type="match status" value="1"/>
</dbReference>
<evidence type="ECO:0000256" key="2">
    <source>
        <dbReference type="ARBA" id="ARBA00023008"/>
    </source>
</evidence>
<feature type="chain" id="PRO_5016358851" evidence="4">
    <location>
        <begin position="20"/>
        <end position="616"/>
    </location>
</feature>
<dbReference type="Gene3D" id="2.60.40.420">
    <property type="entry name" value="Cupredoxins - blue copper proteins"/>
    <property type="match status" value="3"/>
</dbReference>
<evidence type="ECO:0000313" key="9">
    <source>
        <dbReference type="Proteomes" id="UP000245783"/>
    </source>
</evidence>
<dbReference type="OrthoDB" id="2121828at2759"/>
<evidence type="ECO:0000256" key="3">
    <source>
        <dbReference type="ARBA" id="ARBA00023180"/>
    </source>
</evidence>
<keyword evidence="9" id="KW-1185">Reference proteome</keyword>
<dbReference type="Pfam" id="PF00394">
    <property type="entry name" value="Cu-oxidase"/>
    <property type="match status" value="1"/>
</dbReference>
<dbReference type="InParanoid" id="A0A316VWY6"/>
<dbReference type="PANTHER" id="PTHR11709:SF414">
    <property type="entry name" value="ADR239WP"/>
    <property type="match status" value="1"/>
</dbReference>
<dbReference type="SUPFAM" id="SSF49503">
    <property type="entry name" value="Cupredoxins"/>
    <property type="match status" value="3"/>
</dbReference>
<dbReference type="InterPro" id="IPR001117">
    <property type="entry name" value="Cu-oxidase_2nd"/>
</dbReference>
<gene>
    <name evidence="8" type="ORF">IE81DRAFT_150370</name>
</gene>
<evidence type="ECO:0000259" key="6">
    <source>
        <dbReference type="Pfam" id="PF07731"/>
    </source>
</evidence>
<dbReference type="InterPro" id="IPR045087">
    <property type="entry name" value="Cu-oxidase_fam"/>
</dbReference>
<keyword evidence="2" id="KW-0186">Copper</keyword>
<accession>A0A316VWY6</accession>
<dbReference type="GO" id="GO:0016491">
    <property type="term" value="F:oxidoreductase activity"/>
    <property type="evidence" value="ECO:0007669"/>
    <property type="project" value="InterPro"/>
</dbReference>
<dbReference type="GO" id="GO:0005507">
    <property type="term" value="F:copper ion binding"/>
    <property type="evidence" value="ECO:0007669"/>
    <property type="project" value="InterPro"/>
</dbReference>
<keyword evidence="4" id="KW-0732">Signal</keyword>
<dbReference type="PANTHER" id="PTHR11709">
    <property type="entry name" value="MULTI-COPPER OXIDASE"/>
    <property type="match status" value="1"/>
</dbReference>
<dbReference type="Proteomes" id="UP000245783">
    <property type="component" value="Unassembled WGS sequence"/>
</dbReference>
<name>A0A316VWY6_9BASI</name>
<comment type="similarity">
    <text evidence="1">Belongs to the multicopper oxidase family.</text>
</comment>
<evidence type="ECO:0000256" key="4">
    <source>
        <dbReference type="SAM" id="SignalP"/>
    </source>
</evidence>
<dbReference type="InterPro" id="IPR011706">
    <property type="entry name" value="Cu-oxidase_C"/>
</dbReference>
<protein>
    <submittedName>
        <fullName evidence="8">Cupredoxin</fullName>
    </submittedName>
</protein>
<dbReference type="AlphaFoldDB" id="A0A316VWY6"/>
<dbReference type="STRING" id="1522189.A0A316VWY6"/>
<dbReference type="InterPro" id="IPR011707">
    <property type="entry name" value="Cu-oxidase-like_N"/>
</dbReference>
<dbReference type="RefSeq" id="XP_025369150.1">
    <property type="nucleotide sequence ID" value="XM_025510434.1"/>
</dbReference>
<dbReference type="Pfam" id="PF07731">
    <property type="entry name" value="Cu-oxidase_2"/>
    <property type="match status" value="1"/>
</dbReference>
<evidence type="ECO:0000259" key="7">
    <source>
        <dbReference type="Pfam" id="PF07732"/>
    </source>
</evidence>
<proteinExistence type="inferred from homology"/>
<evidence type="ECO:0000256" key="1">
    <source>
        <dbReference type="ARBA" id="ARBA00010609"/>
    </source>
</evidence>
<keyword evidence="3" id="KW-0325">Glycoprotein</keyword>
<sequence>MKFPLPTLTLLGFVVPTIAHPSPPWQSPHVSSNLSRRHSYGSAAHSKLAARADAVTQPDVGQYILDPKFKITATPQVREYYLIVKDGEASPDGVSKTVYAYNGTMPGPVIEASTGDTLRITIENQSDRNHLTHFHGIPQVGTNWADGLPGLTNCPLAPGVKQTFEFKAPEEFGTYWGHSHVALGYTEGQVFPIVIHSPDDPYKRGKDFDEEVVIVLQDWYHTPASVFEKQLLSVDGYNNSIAAPPHDSILINGRGRFTNATLDSNVPWPQLALKPSTRYRFRFIGALSHAQIRVSLDKYNLDLIAVDATPVVKKSLKRLHVNGGQRADAIWKSPSKGQLWLRAEAQTQCYAYTDGSLPFGLLAVKILNANGTVPKGSPTTSTTADTGPEACLDLPDSDLVPVKRIGAYKVEGGPAAVFTNNFGVINTTTGGTGTIGAPGQLVNDTVNGVSAQLPIWYPPIQALEDGKTPVITYATQTFDDKYAVGDIIWNNLDRTQHPVHVHGNTFQIIARGNGTMTNSKWQTLRTSSQYALANPVRRDTLILPQQTWAVVRILLDNPGIWALHCHINFHALSGFLGAMIVHPSAVAKARTPDEYRTTCSRGAQITNGTPNTTAPP</sequence>
<feature type="domain" description="Plastocyanin-like" evidence="7">
    <location>
        <begin position="84"/>
        <end position="199"/>
    </location>
</feature>
<evidence type="ECO:0000259" key="5">
    <source>
        <dbReference type="Pfam" id="PF00394"/>
    </source>
</evidence>
<feature type="domain" description="Plastocyanin-like" evidence="5">
    <location>
        <begin position="210"/>
        <end position="347"/>
    </location>
</feature>